<accession>A0A4Y7RKC1</accession>
<dbReference type="GO" id="GO:0030435">
    <property type="term" value="P:sporulation resulting in formation of a cellular spore"/>
    <property type="evidence" value="ECO:0007669"/>
    <property type="project" value="InterPro"/>
</dbReference>
<dbReference type="NCBIfam" id="TIGR02669">
    <property type="entry name" value="SpoIID_LytB"/>
    <property type="match status" value="1"/>
</dbReference>
<dbReference type="RefSeq" id="WP_134215061.1">
    <property type="nucleotide sequence ID" value="NZ_QFFZ01000048.1"/>
</dbReference>
<name>A0A4Y7RKC1_9FIRM</name>
<proteinExistence type="predicted"/>
<protein>
    <submittedName>
        <fullName evidence="3">Amidase enhancer</fullName>
    </submittedName>
</protein>
<dbReference type="Pfam" id="PF08486">
    <property type="entry name" value="SpoIID"/>
    <property type="match status" value="1"/>
</dbReference>
<dbReference type="Proteomes" id="UP000297597">
    <property type="component" value="Unassembled WGS sequence"/>
</dbReference>
<reference evidence="3 4" key="1">
    <citation type="journal article" date="2018" name="Environ. Microbiol.">
        <title>Novel energy conservation strategies and behaviour of Pelotomaculum schinkii driving syntrophic propionate catabolism.</title>
        <authorList>
            <person name="Hidalgo-Ahumada C.A.P."/>
            <person name="Nobu M.K."/>
            <person name="Narihiro T."/>
            <person name="Tamaki H."/>
            <person name="Liu W.T."/>
            <person name="Kamagata Y."/>
            <person name="Stams A.J.M."/>
            <person name="Imachi H."/>
            <person name="Sousa D.Z."/>
        </authorList>
    </citation>
    <scope>NUCLEOTIDE SEQUENCE [LARGE SCALE GENOMIC DNA]</scope>
    <source>
        <strain evidence="3 4">MGP</strain>
    </source>
</reference>
<feature type="signal peptide" evidence="1">
    <location>
        <begin position="1"/>
        <end position="21"/>
    </location>
</feature>
<evidence type="ECO:0000259" key="2">
    <source>
        <dbReference type="Pfam" id="PF08486"/>
    </source>
</evidence>
<keyword evidence="4" id="KW-1185">Reference proteome</keyword>
<dbReference type="OrthoDB" id="9794671at2"/>
<evidence type="ECO:0000256" key="1">
    <source>
        <dbReference type="SAM" id="SignalP"/>
    </source>
</evidence>
<dbReference type="GO" id="GO:0030288">
    <property type="term" value="C:outer membrane-bounded periplasmic space"/>
    <property type="evidence" value="ECO:0007669"/>
    <property type="project" value="TreeGrafter"/>
</dbReference>
<dbReference type="InterPro" id="IPR013486">
    <property type="entry name" value="SpoIID/LytB"/>
</dbReference>
<evidence type="ECO:0000313" key="4">
    <source>
        <dbReference type="Proteomes" id="UP000297597"/>
    </source>
</evidence>
<feature type="domain" description="Sporulation stage II protein D amidase enhancer LytB N-terminal" evidence="2">
    <location>
        <begin position="183"/>
        <end position="271"/>
    </location>
</feature>
<sequence>MKLLNIFIALSLLLVFPLVSDKDAAADAPKGTVRVALESGVESASFEVDGNYTLVDQSNGKQLAEPGQGETWQVIVKSGKIEVRGSSKKYGPLTGPVMVRANDAGTAVILNGEGERTYKSVNAGLSVINGAGREVVLDSLNPSVRTAAGKMTIPGSGDLNLITYTGGTGSKRYRGGLEFREESGRLAVINELDIEDYLRGVVASEMPASWPAEALKTQAVAARNFALQRVESTRGSSYNVTCDMSSQMYGGYDAESPATNKAVEATRGMVMLSGGDLVAAYFHSSSGGYTENSEDVWVAKLPYLRWKEDKFDKNDTYYNWQVNYTVEQLKEKLSGAGYEFSKISDLQELARTSSGARVKKLAVKGEGPSGKALTVEISNSDNVRIALGLKSSLFTFTKKYDKNKKLTGVSFTGSGWGHGLGMSQYGVRGMARAGYNYQEILKYYYTGAVLAKDYGR</sequence>
<comment type="caution">
    <text evidence="3">The sequence shown here is derived from an EMBL/GenBank/DDBJ whole genome shotgun (WGS) entry which is preliminary data.</text>
</comment>
<dbReference type="AlphaFoldDB" id="A0A4Y7RKC1"/>
<feature type="chain" id="PRO_5038625544" evidence="1">
    <location>
        <begin position="22"/>
        <end position="456"/>
    </location>
</feature>
<dbReference type="InterPro" id="IPR013693">
    <property type="entry name" value="SpoIID/LytB_N"/>
</dbReference>
<keyword evidence="1" id="KW-0732">Signal</keyword>
<organism evidence="3 4">
    <name type="scientific">Pelotomaculum propionicicum</name>
    <dbReference type="NCBI Taxonomy" id="258475"/>
    <lineage>
        <taxon>Bacteria</taxon>
        <taxon>Bacillati</taxon>
        <taxon>Bacillota</taxon>
        <taxon>Clostridia</taxon>
        <taxon>Eubacteriales</taxon>
        <taxon>Desulfotomaculaceae</taxon>
        <taxon>Pelotomaculum</taxon>
    </lineage>
</organism>
<dbReference type="EMBL" id="QFFZ01000048">
    <property type="protein sequence ID" value="TEB09448.1"/>
    <property type="molecule type" value="Genomic_DNA"/>
</dbReference>
<dbReference type="PANTHER" id="PTHR30032">
    <property type="entry name" value="N-ACETYLMURAMOYL-L-ALANINE AMIDASE-RELATED"/>
    <property type="match status" value="1"/>
</dbReference>
<evidence type="ECO:0000313" key="3">
    <source>
        <dbReference type="EMBL" id="TEB09448.1"/>
    </source>
</evidence>
<dbReference type="InterPro" id="IPR051922">
    <property type="entry name" value="Bact_Sporulation_Assoc"/>
</dbReference>
<gene>
    <name evidence="3" type="primary">lytB_3</name>
    <name evidence="3" type="ORF">Pmgp_03158</name>
</gene>
<dbReference type="PANTHER" id="PTHR30032:SF4">
    <property type="entry name" value="AMIDASE ENHANCER"/>
    <property type="match status" value="1"/>
</dbReference>